<accession>A0A183C9V2</accession>
<proteinExistence type="predicted"/>
<name>A0A183C9V2_GLOPA</name>
<protein>
    <submittedName>
        <fullName evidence="3">WH2 domain-containing protein</fullName>
    </submittedName>
</protein>
<evidence type="ECO:0000313" key="3">
    <source>
        <dbReference type="WBParaSite" id="GPLIN_000965000"/>
    </source>
</evidence>
<organism evidence="2 3">
    <name type="scientific">Globodera pallida</name>
    <name type="common">Potato cyst nematode worm</name>
    <name type="synonym">Heterodera pallida</name>
    <dbReference type="NCBI Taxonomy" id="36090"/>
    <lineage>
        <taxon>Eukaryota</taxon>
        <taxon>Metazoa</taxon>
        <taxon>Ecdysozoa</taxon>
        <taxon>Nematoda</taxon>
        <taxon>Chromadorea</taxon>
        <taxon>Rhabditida</taxon>
        <taxon>Tylenchina</taxon>
        <taxon>Tylenchomorpha</taxon>
        <taxon>Tylenchoidea</taxon>
        <taxon>Heteroderidae</taxon>
        <taxon>Heteroderinae</taxon>
        <taxon>Globodera</taxon>
    </lineage>
</organism>
<feature type="compositionally biased region" description="Basic and acidic residues" evidence="1">
    <location>
        <begin position="116"/>
        <end position="132"/>
    </location>
</feature>
<dbReference type="Proteomes" id="UP000050741">
    <property type="component" value="Unassembled WGS sequence"/>
</dbReference>
<feature type="compositionally biased region" description="Pro residues" evidence="1">
    <location>
        <begin position="52"/>
        <end position="67"/>
    </location>
</feature>
<feature type="region of interest" description="Disordered" evidence="1">
    <location>
        <begin position="1"/>
        <end position="144"/>
    </location>
</feature>
<evidence type="ECO:0000313" key="2">
    <source>
        <dbReference type="Proteomes" id="UP000050741"/>
    </source>
</evidence>
<sequence length="197" mass="21105">MDTTDAAPPPSPTPPAPALSSIESSLPPPRPEVHPTNSPAMAPEPVGENKDPLPPPLPVPAADPPAQRPATDDADALQPPLGYGKVRILARPKPYPLPATFRPPRRPFARGGTTPRIDRRPTADGRKGEKNRGNSIKGPGGTIRDISRVPLNSITFPYGPPIRPLFPRASFAYVPCNPPVPHPELRGPRGECRVMRN</sequence>
<feature type="compositionally biased region" description="Pro residues" evidence="1">
    <location>
        <begin position="7"/>
        <end position="17"/>
    </location>
</feature>
<keyword evidence="2" id="KW-1185">Reference proteome</keyword>
<dbReference type="AlphaFoldDB" id="A0A183C9V2"/>
<evidence type="ECO:0000256" key="1">
    <source>
        <dbReference type="SAM" id="MobiDB-lite"/>
    </source>
</evidence>
<reference evidence="3" key="2">
    <citation type="submission" date="2016-06" db="UniProtKB">
        <authorList>
            <consortium name="WormBaseParasite"/>
        </authorList>
    </citation>
    <scope>IDENTIFICATION</scope>
</reference>
<dbReference type="WBParaSite" id="GPLIN_000965000">
    <property type="protein sequence ID" value="GPLIN_000965000"/>
    <property type="gene ID" value="GPLIN_000965000"/>
</dbReference>
<reference evidence="2" key="1">
    <citation type="submission" date="2014-05" db="EMBL/GenBank/DDBJ databases">
        <title>The genome and life-stage specific transcriptomes of Globodera pallida elucidate key aspects of plant parasitism by a cyst nematode.</title>
        <authorList>
            <person name="Cotton J.A."/>
            <person name="Lilley C.J."/>
            <person name="Jones L.M."/>
            <person name="Kikuchi T."/>
            <person name="Reid A.J."/>
            <person name="Thorpe P."/>
            <person name="Tsai I.J."/>
            <person name="Beasley H."/>
            <person name="Blok V."/>
            <person name="Cock P.J.A."/>
            <person name="Van den Akker S.E."/>
            <person name="Holroyd N."/>
            <person name="Hunt M."/>
            <person name="Mantelin S."/>
            <person name="Naghra H."/>
            <person name="Pain A."/>
            <person name="Palomares-Rius J.E."/>
            <person name="Zarowiecki M."/>
            <person name="Berriman M."/>
            <person name="Jones J.T."/>
            <person name="Urwin P.E."/>
        </authorList>
    </citation>
    <scope>NUCLEOTIDE SEQUENCE [LARGE SCALE GENOMIC DNA]</scope>
    <source>
        <strain evidence="2">Lindley</strain>
    </source>
</reference>